<protein>
    <submittedName>
        <fullName evidence="1">9062_t:CDS:1</fullName>
    </submittedName>
</protein>
<accession>A0A9N9ER22</accession>
<proteinExistence type="predicted"/>
<dbReference type="AlphaFoldDB" id="A0A9N9ER22"/>
<organism evidence="1 2">
    <name type="scientific">Funneliformis mosseae</name>
    <name type="common">Endomycorrhizal fungus</name>
    <name type="synonym">Glomus mosseae</name>
    <dbReference type="NCBI Taxonomy" id="27381"/>
    <lineage>
        <taxon>Eukaryota</taxon>
        <taxon>Fungi</taxon>
        <taxon>Fungi incertae sedis</taxon>
        <taxon>Mucoromycota</taxon>
        <taxon>Glomeromycotina</taxon>
        <taxon>Glomeromycetes</taxon>
        <taxon>Glomerales</taxon>
        <taxon>Glomeraceae</taxon>
        <taxon>Funneliformis</taxon>
    </lineage>
</organism>
<dbReference type="Proteomes" id="UP000789375">
    <property type="component" value="Unassembled WGS sequence"/>
</dbReference>
<reference evidence="1" key="1">
    <citation type="submission" date="2021-06" db="EMBL/GenBank/DDBJ databases">
        <authorList>
            <person name="Kallberg Y."/>
            <person name="Tangrot J."/>
            <person name="Rosling A."/>
        </authorList>
    </citation>
    <scope>NUCLEOTIDE SEQUENCE</scope>
    <source>
        <strain evidence="1">87-6 pot B 2015</strain>
    </source>
</reference>
<comment type="caution">
    <text evidence="1">The sequence shown here is derived from an EMBL/GenBank/DDBJ whole genome shotgun (WGS) entry which is preliminary data.</text>
</comment>
<keyword evidence="2" id="KW-1185">Reference proteome</keyword>
<gene>
    <name evidence="1" type="ORF">FMOSSE_LOCUS13093</name>
</gene>
<name>A0A9N9ER22_FUNMO</name>
<sequence length="197" mass="22106">MVNLKEALRYVFQESSCLGLQLKMGGKFLLRLNIGERPIANNQSYQREINLLSSVSWVLKSFKAFGFAGLGSLGVLFRTPLVDVMFETEDCNGYPSGLFDPKDGELCLNRAKPEETLVEARSGSDVQIDRQIWQKLDKQFYEWAIFDTTKGVSSSRQQDGGHGSWNPLRTLRVILSGTTFSADLGVSSKYSNENFED</sequence>
<evidence type="ECO:0000313" key="1">
    <source>
        <dbReference type="EMBL" id="CAG8685109.1"/>
    </source>
</evidence>
<dbReference type="EMBL" id="CAJVPP010007178">
    <property type="protein sequence ID" value="CAG8685109.1"/>
    <property type="molecule type" value="Genomic_DNA"/>
</dbReference>
<evidence type="ECO:0000313" key="2">
    <source>
        <dbReference type="Proteomes" id="UP000789375"/>
    </source>
</evidence>